<gene>
    <name evidence="3" type="ORF">RHD99_11365</name>
</gene>
<sequence>MQNHNANSIPFYQVDAFTSQPFGGNPAGVCPLTEWLSDETLQAIAIENNISETAFFVPVEDGYHLRWFTPGCEVDLCGHATLATAWVLYNKLGYTGELVRFHTRSGVLTVSRHGEEYCMDFPVTWPEPVAIAPNLTESLGISEKDIIGVWKAPDIIVLLRDKAIIDTMEPDMNKLVQIKARGVVCTAEGAHDGPFDFISRWFGPQVGVNEDPVTGSAHTWLVPLWSTLLNKTEFCAQQGGTRKGELRCVLRDDDRVELYGSARMTIEGRFYL</sequence>
<name>A0ABY9SH53_9ENTR</name>
<dbReference type="EMBL" id="CP133838">
    <property type="protein sequence ID" value="WMY76481.1"/>
    <property type="molecule type" value="Genomic_DNA"/>
</dbReference>
<keyword evidence="2" id="KW-0413">Isomerase</keyword>
<organism evidence="3 4">
    <name type="scientific">Buttiauxella selenatireducens</name>
    <dbReference type="NCBI Taxonomy" id="3073902"/>
    <lineage>
        <taxon>Bacteria</taxon>
        <taxon>Pseudomonadati</taxon>
        <taxon>Pseudomonadota</taxon>
        <taxon>Gammaproteobacteria</taxon>
        <taxon>Enterobacterales</taxon>
        <taxon>Enterobacteriaceae</taxon>
        <taxon>Buttiauxella</taxon>
    </lineage>
</organism>
<dbReference type="PANTHER" id="PTHR13774">
    <property type="entry name" value="PHENAZINE BIOSYNTHESIS PROTEIN"/>
    <property type="match status" value="1"/>
</dbReference>
<dbReference type="InterPro" id="IPR003719">
    <property type="entry name" value="Phenazine_PhzF-like"/>
</dbReference>
<protein>
    <submittedName>
        <fullName evidence="3">PhzF family phenazine biosynthesis protein</fullName>
    </submittedName>
</protein>
<dbReference type="PIRSF" id="PIRSF016184">
    <property type="entry name" value="PhzC_PhzF"/>
    <property type="match status" value="1"/>
</dbReference>
<proteinExistence type="inferred from homology"/>
<dbReference type="NCBIfam" id="TIGR00654">
    <property type="entry name" value="PhzF_family"/>
    <property type="match status" value="1"/>
</dbReference>
<evidence type="ECO:0000313" key="3">
    <source>
        <dbReference type="EMBL" id="WMY76481.1"/>
    </source>
</evidence>
<dbReference type="SUPFAM" id="SSF54506">
    <property type="entry name" value="Diaminopimelate epimerase-like"/>
    <property type="match status" value="1"/>
</dbReference>
<dbReference type="Gene3D" id="3.10.310.10">
    <property type="entry name" value="Diaminopimelate Epimerase, Chain A, domain 1"/>
    <property type="match status" value="2"/>
</dbReference>
<dbReference type="RefSeq" id="WP_309878889.1">
    <property type="nucleotide sequence ID" value="NZ_CP133838.1"/>
</dbReference>
<evidence type="ECO:0000256" key="2">
    <source>
        <dbReference type="ARBA" id="ARBA00023235"/>
    </source>
</evidence>
<evidence type="ECO:0000313" key="4">
    <source>
        <dbReference type="Proteomes" id="UP001246690"/>
    </source>
</evidence>
<comment type="similarity">
    <text evidence="1">Belongs to the PhzF family.</text>
</comment>
<dbReference type="PANTHER" id="PTHR13774:SF17">
    <property type="entry name" value="PHENAZINE BIOSYNTHESIS-LIKE DOMAIN-CONTAINING PROTEIN"/>
    <property type="match status" value="1"/>
</dbReference>
<evidence type="ECO:0000256" key="1">
    <source>
        <dbReference type="ARBA" id="ARBA00008270"/>
    </source>
</evidence>
<accession>A0ABY9SH53</accession>
<dbReference type="Proteomes" id="UP001246690">
    <property type="component" value="Chromosome"/>
</dbReference>
<keyword evidence="4" id="KW-1185">Reference proteome</keyword>
<dbReference type="Pfam" id="PF02567">
    <property type="entry name" value="PhzC-PhzF"/>
    <property type="match status" value="1"/>
</dbReference>
<reference evidence="3 4" key="1">
    <citation type="submission" date="2023-09" db="EMBL/GenBank/DDBJ databases">
        <title>Buttiauxella selenatireducens sp. nov., isolated from the rhizosphere of Cardamine hupingshanesis.</title>
        <authorList>
            <person name="Zhang S."/>
            <person name="Xu Z."/>
            <person name="Wang H."/>
            <person name="Guo Y."/>
        </authorList>
    </citation>
    <scope>NUCLEOTIDE SEQUENCE [LARGE SCALE GENOMIC DNA]</scope>
    <source>
        <strain evidence="3 4">R73</strain>
    </source>
</reference>